<dbReference type="GO" id="GO:0030420">
    <property type="term" value="P:establishment of competence for transformation"/>
    <property type="evidence" value="ECO:0007669"/>
    <property type="project" value="InterPro"/>
</dbReference>
<name>A0A4R3NE70_9BACI</name>
<comment type="caution">
    <text evidence="1">The sequence shown here is derived from an EMBL/GenBank/DDBJ whole genome shotgun (WGS) entry which is preliminary data.</text>
</comment>
<keyword evidence="2" id="KW-1185">Reference proteome</keyword>
<dbReference type="PIRSF" id="PIRSF021292">
    <property type="entry name" value="Competence_ComGD"/>
    <property type="match status" value="1"/>
</dbReference>
<evidence type="ECO:0000313" key="2">
    <source>
        <dbReference type="Proteomes" id="UP000294650"/>
    </source>
</evidence>
<evidence type="ECO:0000313" key="1">
    <source>
        <dbReference type="EMBL" id="TCT26955.1"/>
    </source>
</evidence>
<dbReference type="Proteomes" id="UP000294650">
    <property type="component" value="Unassembled WGS sequence"/>
</dbReference>
<dbReference type="NCBIfam" id="NF040982">
    <property type="entry name" value="ComGD"/>
    <property type="match status" value="1"/>
</dbReference>
<dbReference type="InterPro" id="IPR016785">
    <property type="entry name" value="ComGD"/>
</dbReference>
<sequence>MLETLLVISLLSIVVTLSLPFHQSLYQKWIADEFFRTFASDILLMQKLSTTSQIPYKLMIDPDSHSYEIRKGGYGEEIIIHRRYNENIKIDLTTFRLPFSFHHTGTPLSPGSFYVQVKHDVFKVIFPFGKGRFYVTKIE</sequence>
<gene>
    <name evidence="1" type="ORF">EDD68_101314</name>
</gene>
<organism evidence="1 2">
    <name type="scientific">Melghiribacillus thermohalophilus</name>
    <dbReference type="NCBI Taxonomy" id="1324956"/>
    <lineage>
        <taxon>Bacteria</taxon>
        <taxon>Bacillati</taxon>
        <taxon>Bacillota</taxon>
        <taxon>Bacilli</taxon>
        <taxon>Bacillales</taxon>
        <taxon>Bacillaceae</taxon>
        <taxon>Melghiribacillus</taxon>
    </lineage>
</organism>
<dbReference type="EMBL" id="SMAN01000001">
    <property type="protein sequence ID" value="TCT26955.1"/>
    <property type="molecule type" value="Genomic_DNA"/>
</dbReference>
<accession>A0A4R3NE70</accession>
<reference evidence="1 2" key="1">
    <citation type="submission" date="2019-03" db="EMBL/GenBank/DDBJ databases">
        <title>Genomic Encyclopedia of Type Strains, Phase IV (KMG-IV): sequencing the most valuable type-strain genomes for metagenomic binning, comparative biology and taxonomic classification.</title>
        <authorList>
            <person name="Goeker M."/>
        </authorList>
    </citation>
    <scope>NUCLEOTIDE SEQUENCE [LARGE SCALE GENOMIC DNA]</scope>
    <source>
        <strain evidence="1 2">DSM 25894</strain>
    </source>
</reference>
<proteinExistence type="predicted"/>
<protein>
    <submittedName>
        <fullName evidence="1">Competence protein ComGD</fullName>
    </submittedName>
</protein>
<dbReference type="AlphaFoldDB" id="A0A4R3NE70"/>